<dbReference type="EMBL" id="BARS01039609">
    <property type="protein sequence ID" value="GAG20900.1"/>
    <property type="molecule type" value="Genomic_DNA"/>
</dbReference>
<comment type="caution">
    <text evidence="2">The sequence shown here is derived from an EMBL/GenBank/DDBJ whole genome shotgun (WGS) entry which is preliminary data.</text>
</comment>
<feature type="non-terminal residue" evidence="2">
    <location>
        <position position="135"/>
    </location>
</feature>
<evidence type="ECO:0000313" key="2">
    <source>
        <dbReference type="EMBL" id="GAG20900.1"/>
    </source>
</evidence>
<feature type="domain" description="Amidohydrolase-related" evidence="1">
    <location>
        <begin position="56"/>
        <end position="129"/>
    </location>
</feature>
<reference evidence="2" key="1">
    <citation type="journal article" date="2014" name="Front. Microbiol.">
        <title>High frequency of phylogenetically diverse reductive dehalogenase-homologous genes in deep subseafloor sedimentary metagenomes.</title>
        <authorList>
            <person name="Kawai M."/>
            <person name="Futagami T."/>
            <person name="Toyoda A."/>
            <person name="Takaki Y."/>
            <person name="Nishi S."/>
            <person name="Hori S."/>
            <person name="Arai W."/>
            <person name="Tsubouchi T."/>
            <person name="Morono Y."/>
            <person name="Uchiyama I."/>
            <person name="Ito T."/>
            <person name="Fujiyama A."/>
            <person name="Inagaki F."/>
            <person name="Takami H."/>
        </authorList>
    </citation>
    <scope>NUCLEOTIDE SEQUENCE</scope>
    <source>
        <strain evidence="2">Expedition CK06-06</strain>
    </source>
</reference>
<sequence>MSNTTIRSNFGLIGDRLALKKNISIELDDNGKISDIFYDNIKEDIIFSKQEHIFLLIPGFINSHIHICDSFAKEQGFNKDLIETVAPPNGIKHVLLSKISKEIKIRGIREAAIEMLASGITMFFDFRENGLSGIA</sequence>
<dbReference type="Pfam" id="PF01979">
    <property type="entry name" value="Amidohydro_1"/>
    <property type="match status" value="1"/>
</dbReference>
<dbReference type="InterPro" id="IPR032466">
    <property type="entry name" value="Metal_Hydrolase"/>
</dbReference>
<name>X0VRP3_9ZZZZ</name>
<gene>
    <name evidence="2" type="ORF">S01H1_60477</name>
</gene>
<dbReference type="SUPFAM" id="SSF51556">
    <property type="entry name" value="Metallo-dependent hydrolases"/>
    <property type="match status" value="1"/>
</dbReference>
<dbReference type="AlphaFoldDB" id="X0VRP3"/>
<accession>X0VRP3</accession>
<organism evidence="2">
    <name type="scientific">marine sediment metagenome</name>
    <dbReference type="NCBI Taxonomy" id="412755"/>
    <lineage>
        <taxon>unclassified sequences</taxon>
        <taxon>metagenomes</taxon>
        <taxon>ecological metagenomes</taxon>
    </lineage>
</organism>
<dbReference type="Gene3D" id="3.20.20.140">
    <property type="entry name" value="Metal-dependent hydrolases"/>
    <property type="match status" value="1"/>
</dbReference>
<dbReference type="InterPro" id="IPR006680">
    <property type="entry name" value="Amidohydro-rel"/>
</dbReference>
<dbReference type="GO" id="GO:0016787">
    <property type="term" value="F:hydrolase activity"/>
    <property type="evidence" value="ECO:0007669"/>
    <property type="project" value="InterPro"/>
</dbReference>
<proteinExistence type="predicted"/>
<evidence type="ECO:0000259" key="1">
    <source>
        <dbReference type="Pfam" id="PF01979"/>
    </source>
</evidence>
<protein>
    <recommendedName>
        <fullName evidence="1">Amidohydrolase-related domain-containing protein</fullName>
    </recommendedName>
</protein>